<dbReference type="CDD" id="cd00088">
    <property type="entry name" value="HPT"/>
    <property type="match status" value="1"/>
</dbReference>
<dbReference type="eggNOG" id="COG2198">
    <property type="taxonomic scope" value="Bacteria"/>
</dbReference>
<feature type="domain" description="HPt" evidence="5">
    <location>
        <begin position="311"/>
        <end position="402"/>
    </location>
</feature>
<evidence type="ECO:0000256" key="2">
    <source>
        <dbReference type="PROSITE-ProRule" id="PRU00110"/>
    </source>
</evidence>
<dbReference type="STRING" id="675816.VIA_003520"/>
<comment type="caution">
    <text evidence="7">The sequence shown here is derived from an EMBL/GenBank/DDBJ whole genome shotgun (WGS) entry which is preliminary data.</text>
</comment>
<dbReference type="Proteomes" id="UP000002817">
    <property type="component" value="Unassembled WGS sequence"/>
</dbReference>
<dbReference type="GO" id="GO:0000160">
    <property type="term" value="P:phosphorelay signal transduction system"/>
    <property type="evidence" value="ECO:0007669"/>
    <property type="project" value="UniProtKB-KW"/>
</dbReference>
<dbReference type="Proteomes" id="UP000003515">
    <property type="component" value="Unassembled WGS sequence"/>
</dbReference>
<dbReference type="PATRIC" id="fig|675816.5.peg.3643"/>
<dbReference type="Gene3D" id="1.20.120.160">
    <property type="entry name" value="HPT domain"/>
    <property type="match status" value="1"/>
</dbReference>
<evidence type="ECO:0000313" key="9">
    <source>
        <dbReference type="Proteomes" id="UP000003515"/>
    </source>
</evidence>
<keyword evidence="4" id="KW-0812">Transmembrane</keyword>
<reference evidence="7" key="2">
    <citation type="submission" date="2011-08" db="EMBL/GenBank/DDBJ databases">
        <authorList>
            <person name="Hoffman M."/>
            <person name="Strain E.A."/>
            <person name="Brown E."/>
            <person name="Allard M.W."/>
        </authorList>
    </citation>
    <scope>NUCLEOTIDE SEQUENCE</scope>
    <source>
        <strain evidence="7">CIP 102891</strain>
    </source>
</reference>
<dbReference type="SUPFAM" id="SSF47226">
    <property type="entry name" value="Histidine-containing phosphotransfer domain, HPT domain"/>
    <property type="match status" value="1"/>
</dbReference>
<protein>
    <submittedName>
        <fullName evidence="7">Signal transduction histidine kinase</fullName>
    </submittedName>
</protein>
<keyword evidence="2" id="KW-0597">Phosphoprotein</keyword>
<reference evidence="6 9" key="1">
    <citation type="submission" date="2009-10" db="EMBL/GenBank/DDBJ databases">
        <authorList>
            <consortium name="Los Alamos National Laboratory (LANL)"/>
            <consortium name="National Microbial Pathogen Data Resource (NMPDR)"/>
            <person name="Munk A.C."/>
            <person name="Chertkov O."/>
            <person name="Tapia R."/>
            <person name="Green L."/>
            <person name="Rogers Y."/>
            <person name="Detter J.C."/>
            <person name="Bruce D."/>
            <person name="Brettin T.S."/>
            <person name="Colwell R.R."/>
            <person name="Huq A."/>
            <person name="Grim C.J."/>
            <person name="Hasan N.A."/>
            <person name="Bartels D."/>
            <person name="Vonstein V."/>
        </authorList>
    </citation>
    <scope>NUCLEOTIDE SEQUENCE [LARGE SCALE GENOMIC DNA]</scope>
    <source>
        <strain evidence="6 9">CIP 102891</strain>
    </source>
</reference>
<proteinExistence type="predicted"/>
<keyword evidence="4" id="KW-1133">Transmembrane helix</keyword>
<dbReference type="RefSeq" id="WP_004414811.1">
    <property type="nucleotide sequence ID" value="NZ_ACZV01000005.1"/>
</dbReference>
<organism evidence="7 8">
    <name type="scientific">Vibrio orientalis CIP 102891 = ATCC 33934</name>
    <dbReference type="NCBI Taxonomy" id="675816"/>
    <lineage>
        <taxon>Bacteria</taxon>
        <taxon>Pseudomonadati</taxon>
        <taxon>Pseudomonadota</taxon>
        <taxon>Gammaproteobacteria</taxon>
        <taxon>Vibrionales</taxon>
        <taxon>Vibrionaceae</taxon>
        <taxon>Vibrio</taxon>
        <taxon>Vibrio oreintalis group</taxon>
    </lineage>
</organism>
<evidence type="ECO:0000256" key="4">
    <source>
        <dbReference type="SAM" id="Phobius"/>
    </source>
</evidence>
<accession>C9QLU8</accession>
<name>C9QLU8_VIBOR</name>
<sequence>MEGRALKFGWLLLSLWLICIGLLATSYRSTSETKEQIYELGSGIQELRETLTFDSPYRTHMADTQALNIQLIYALRLQIDTHYKKSWFLPDIHQLLFTTDRFIEQTQIYLDNNLDLLNLVEQIRGMREGYKEQQSVSELYLRLSANVLDAMYSDNGSSPAIYRELDQVYYLSTKLPLQQRQDLQQVLAQISTVLGGYAQGQYIVDKLITHDVHAQIALQRNEFNQLLTRHIWLGILVSFLTMVGYLWLINIATGSVRVTSADLSNSQSQDAEAHESNKEQSHPPVVDSPVEAELGDPEIDFAKMLDSLNQDVESVCMLLEVFIEDHNGDVEKITSLLTDSPEEAQRKAHSLKGVGGNLGASKLRESASKVEIAIKEDITAVPDLLDELKVRLDNALEEARIFLKENAKVES</sequence>
<dbReference type="EMBL" id="ACZV01000005">
    <property type="protein sequence ID" value="EEX92875.1"/>
    <property type="molecule type" value="Genomic_DNA"/>
</dbReference>
<keyword evidence="7" id="KW-0808">Transferase</keyword>
<feature type="modified residue" description="Phosphohistidine" evidence="2">
    <location>
        <position position="349"/>
    </location>
</feature>
<dbReference type="SMART" id="SM00073">
    <property type="entry name" value="HPT"/>
    <property type="match status" value="1"/>
</dbReference>
<feature type="transmembrane region" description="Helical" evidence="4">
    <location>
        <begin position="230"/>
        <end position="248"/>
    </location>
</feature>
<dbReference type="GO" id="GO:0004672">
    <property type="term" value="F:protein kinase activity"/>
    <property type="evidence" value="ECO:0007669"/>
    <property type="project" value="UniProtKB-ARBA"/>
</dbReference>
<evidence type="ECO:0000259" key="5">
    <source>
        <dbReference type="PROSITE" id="PS50894"/>
    </source>
</evidence>
<dbReference type="EMBL" id="AFWH01000062">
    <property type="protein sequence ID" value="EGU46556.1"/>
    <property type="molecule type" value="Genomic_DNA"/>
</dbReference>
<feature type="compositionally biased region" description="Basic and acidic residues" evidence="3">
    <location>
        <begin position="271"/>
        <end position="281"/>
    </location>
</feature>
<evidence type="ECO:0000313" key="7">
    <source>
        <dbReference type="EMBL" id="EGU46556.1"/>
    </source>
</evidence>
<gene>
    <name evidence="6" type="ORF">VIA_003520</name>
    <name evidence="7" type="ORF">VIOR3934_07378</name>
</gene>
<keyword evidence="9" id="KW-1185">Reference proteome</keyword>
<reference evidence="7 8" key="3">
    <citation type="journal article" date="2012" name="Int. J. Syst. Evol. Microbiol.">
        <title>Vibrio caribbeanicus sp. nov., isolated from the marine sponge Scleritoderma cyanea.</title>
        <authorList>
            <person name="Hoffmann M."/>
            <person name="Monday S.R."/>
            <person name="Allard M.W."/>
            <person name="Strain E.A."/>
            <person name="Whittaker P."/>
            <person name="Naum M."/>
            <person name="McCarthy P.J."/>
            <person name="Lopez J.V."/>
            <person name="Fischer M."/>
            <person name="Brown E.W."/>
        </authorList>
    </citation>
    <scope>NUCLEOTIDE SEQUENCE [LARGE SCALE GENOMIC DNA]</scope>
    <source>
        <strain evidence="7">CIP 102891</strain>
        <strain evidence="8">CIP 102891 / ATCC 33934</strain>
    </source>
</reference>
<keyword evidence="4" id="KW-0472">Membrane</keyword>
<dbReference type="OrthoDB" id="5913787at2"/>
<evidence type="ECO:0000313" key="6">
    <source>
        <dbReference type="EMBL" id="EEX92875.1"/>
    </source>
</evidence>
<evidence type="ECO:0000313" key="8">
    <source>
        <dbReference type="Proteomes" id="UP000002817"/>
    </source>
</evidence>
<keyword evidence="7" id="KW-0418">Kinase</keyword>
<evidence type="ECO:0000256" key="1">
    <source>
        <dbReference type="ARBA" id="ARBA00023012"/>
    </source>
</evidence>
<keyword evidence="1" id="KW-0902">Two-component regulatory system</keyword>
<evidence type="ECO:0000256" key="3">
    <source>
        <dbReference type="SAM" id="MobiDB-lite"/>
    </source>
</evidence>
<dbReference type="PROSITE" id="PS50894">
    <property type="entry name" value="HPT"/>
    <property type="match status" value="1"/>
</dbReference>
<dbReference type="AlphaFoldDB" id="C9QLU8"/>
<dbReference type="Pfam" id="PF01627">
    <property type="entry name" value="Hpt"/>
    <property type="match status" value="1"/>
</dbReference>
<dbReference type="InterPro" id="IPR008207">
    <property type="entry name" value="Sig_transdc_His_kin_Hpt_dom"/>
</dbReference>
<dbReference type="InterPro" id="IPR036641">
    <property type="entry name" value="HPT_dom_sf"/>
</dbReference>
<feature type="region of interest" description="Disordered" evidence="3">
    <location>
        <begin position="263"/>
        <end position="290"/>
    </location>
</feature>